<dbReference type="Proteomes" id="UP001380953">
    <property type="component" value="Unassembled WGS sequence"/>
</dbReference>
<comment type="caution">
    <text evidence="1">The sequence shown here is derived from an EMBL/GenBank/DDBJ whole genome shotgun (WGS) entry which is preliminary data.</text>
</comment>
<evidence type="ECO:0000313" key="1">
    <source>
        <dbReference type="EMBL" id="MEJ8302710.1"/>
    </source>
</evidence>
<gene>
    <name evidence="1" type="ORF">WKI47_02140</name>
</gene>
<accession>A0ACC6P714</accession>
<evidence type="ECO:0000313" key="2">
    <source>
        <dbReference type="Proteomes" id="UP001380953"/>
    </source>
</evidence>
<name>A0ACC6P714_9BACL</name>
<reference evidence="1" key="1">
    <citation type="submission" date="2024-03" db="EMBL/GenBank/DDBJ databases">
        <title>Whole genome sequecning of epiphytes from Marcgravia umbellata leaves.</title>
        <authorList>
            <person name="Kumar G."/>
            <person name="Savka M.A."/>
        </authorList>
    </citation>
    <scope>NUCLEOTIDE SEQUENCE</scope>
    <source>
        <strain evidence="1">RIT_BL5</strain>
    </source>
</reference>
<dbReference type="EMBL" id="JBBKAR010000004">
    <property type="protein sequence ID" value="MEJ8302710.1"/>
    <property type="molecule type" value="Genomic_DNA"/>
</dbReference>
<protein>
    <submittedName>
        <fullName evidence="1">Uncharacterized protein</fullName>
    </submittedName>
</protein>
<organism evidence="1 2">
    <name type="scientific">Saccharibacillus sacchari</name>
    <dbReference type="NCBI Taxonomy" id="456493"/>
    <lineage>
        <taxon>Bacteria</taxon>
        <taxon>Bacillati</taxon>
        <taxon>Bacillota</taxon>
        <taxon>Bacilli</taxon>
        <taxon>Bacillales</taxon>
        <taxon>Paenibacillaceae</taxon>
        <taxon>Saccharibacillus</taxon>
    </lineage>
</organism>
<proteinExistence type="predicted"/>
<keyword evidence="2" id="KW-1185">Reference proteome</keyword>
<sequence length="184" mass="21663">MRKGTGREDKLHTHFGGTETTPDQLERHYAQWIDQSPNEEWKRFVQGYFAHVLTDYLWGLRVYADFKSQALQDGIPESDIKTFYYTDTDGVDFALYENSVWKKDLWESLVKVPACAMEPLLSEQEIDGWRVRTIRWFEDPANKPKNPPRLITREIVEVFIEQAGDEIRTILYEWDQKLSTPSLS</sequence>